<dbReference type="AlphaFoldDB" id="A0A3E3IVW1"/>
<accession>A0A3E3IVW1</accession>
<reference evidence="2 3" key="1">
    <citation type="submission" date="2018-08" db="EMBL/GenBank/DDBJ databases">
        <title>A genome reference for cultivated species of the human gut microbiota.</title>
        <authorList>
            <person name="Zou Y."/>
            <person name="Xue W."/>
            <person name="Luo G."/>
        </authorList>
    </citation>
    <scope>NUCLEOTIDE SEQUENCE [LARGE SCALE GENOMIC DNA]</scope>
    <source>
        <strain evidence="2 3">AF26-4BH</strain>
    </source>
</reference>
<dbReference type="GO" id="GO:0016747">
    <property type="term" value="F:acyltransferase activity, transferring groups other than amino-acyl groups"/>
    <property type="evidence" value="ECO:0007669"/>
    <property type="project" value="InterPro"/>
</dbReference>
<evidence type="ECO:0000259" key="1">
    <source>
        <dbReference type="PROSITE" id="PS51186"/>
    </source>
</evidence>
<proteinExistence type="predicted"/>
<dbReference type="InterPro" id="IPR051531">
    <property type="entry name" value="N-acetyltransferase"/>
</dbReference>
<evidence type="ECO:0000313" key="2">
    <source>
        <dbReference type="EMBL" id="RGE71204.1"/>
    </source>
</evidence>
<dbReference type="Proteomes" id="UP000261166">
    <property type="component" value="Unassembled WGS sequence"/>
</dbReference>
<organism evidence="2 3">
    <name type="scientific">Eisenbergiella massiliensis</name>
    <dbReference type="NCBI Taxonomy" id="1720294"/>
    <lineage>
        <taxon>Bacteria</taxon>
        <taxon>Bacillati</taxon>
        <taxon>Bacillota</taxon>
        <taxon>Clostridia</taxon>
        <taxon>Lachnospirales</taxon>
        <taxon>Lachnospiraceae</taxon>
        <taxon>Eisenbergiella</taxon>
    </lineage>
</organism>
<dbReference type="InterPro" id="IPR016181">
    <property type="entry name" value="Acyl_CoA_acyltransferase"/>
</dbReference>
<dbReference type="SUPFAM" id="SSF55729">
    <property type="entry name" value="Acyl-CoA N-acyltransferases (Nat)"/>
    <property type="match status" value="1"/>
</dbReference>
<dbReference type="PROSITE" id="PS51186">
    <property type="entry name" value="GNAT"/>
    <property type="match status" value="1"/>
</dbReference>
<gene>
    <name evidence="2" type="ORF">DWY69_13485</name>
</gene>
<dbReference type="PANTHER" id="PTHR43792:SF1">
    <property type="entry name" value="N-ACETYLTRANSFERASE DOMAIN-CONTAINING PROTEIN"/>
    <property type="match status" value="1"/>
</dbReference>
<sequence length="248" mass="29371">MQKVYIKNYVNLLRELLYFAVYNQLRAGNFALQHFVKLLGSQIIFREDSVLTITHKGTVVLETERLILRRFTIDDLEPVFNNCWSKPEVWQWTNYKPMKTTEDVVKTAEMFTEEWLGAYSRPNRYSWAIQLKASGDVIGRFFGMHPEDRLKQIELAYEIGPDWWNQGYMTEAVKRVLDYFFREIGFNRVYAYHAHENPASGRVMQKCGMLYEGTMRQACLCNRGIFDKVNYAILAEDYFGRQKMEKDD</sequence>
<protein>
    <submittedName>
        <fullName evidence="2">N-acetyltransferase</fullName>
    </submittedName>
</protein>
<evidence type="ECO:0000313" key="3">
    <source>
        <dbReference type="Proteomes" id="UP000261166"/>
    </source>
</evidence>
<dbReference type="Pfam" id="PF13302">
    <property type="entry name" value="Acetyltransf_3"/>
    <property type="match status" value="1"/>
</dbReference>
<dbReference type="Gene3D" id="3.40.630.30">
    <property type="match status" value="1"/>
</dbReference>
<keyword evidence="2" id="KW-0808">Transferase</keyword>
<dbReference type="EMBL" id="QVLU01000011">
    <property type="protein sequence ID" value="RGE71204.1"/>
    <property type="molecule type" value="Genomic_DNA"/>
</dbReference>
<dbReference type="PANTHER" id="PTHR43792">
    <property type="entry name" value="GNAT FAMILY, PUTATIVE (AFU_ORTHOLOGUE AFUA_3G00765)-RELATED-RELATED"/>
    <property type="match status" value="1"/>
</dbReference>
<dbReference type="InterPro" id="IPR000182">
    <property type="entry name" value="GNAT_dom"/>
</dbReference>
<feature type="domain" description="N-acetyltransferase" evidence="1">
    <location>
        <begin position="93"/>
        <end position="236"/>
    </location>
</feature>
<name>A0A3E3IVW1_9FIRM</name>
<comment type="caution">
    <text evidence="2">The sequence shown here is derived from an EMBL/GenBank/DDBJ whole genome shotgun (WGS) entry which is preliminary data.</text>
</comment>
<dbReference type="OrthoDB" id="9785602at2"/>